<organism evidence="2 3">
    <name type="scientific">Longibaculum muris</name>
    <dbReference type="NCBI Taxonomy" id="1796628"/>
    <lineage>
        <taxon>Bacteria</taxon>
        <taxon>Bacillati</taxon>
        <taxon>Bacillota</taxon>
        <taxon>Erysipelotrichia</taxon>
        <taxon>Erysipelotrichales</taxon>
        <taxon>Coprobacillaceae</taxon>
        <taxon>Longibaculum</taxon>
    </lineage>
</organism>
<keyword evidence="1" id="KW-0472">Membrane</keyword>
<accession>A0A4R3YLH5</accession>
<name>A0A4R3YLH5_9FIRM</name>
<dbReference type="GeneID" id="98916397"/>
<dbReference type="RefSeq" id="WP_066444576.1">
    <property type="nucleotide sequence ID" value="NZ_CAUWFI010000018.1"/>
</dbReference>
<comment type="caution">
    <text evidence="2">The sequence shown here is derived from an EMBL/GenBank/DDBJ whole genome shotgun (WGS) entry which is preliminary data.</text>
</comment>
<protein>
    <submittedName>
        <fullName evidence="2">Uncharacterized protein</fullName>
    </submittedName>
</protein>
<dbReference type="AlphaFoldDB" id="A0A4R3YLH5"/>
<reference evidence="2 3" key="1">
    <citation type="submission" date="2019-03" db="EMBL/GenBank/DDBJ databases">
        <title>Genomic Encyclopedia of Type Strains, Phase IV (KMG-IV): sequencing the most valuable type-strain genomes for metagenomic binning, comparative biology and taxonomic classification.</title>
        <authorList>
            <person name="Goeker M."/>
        </authorList>
    </citation>
    <scope>NUCLEOTIDE SEQUENCE [LARGE SCALE GENOMIC DNA]</scope>
    <source>
        <strain evidence="2 3">DSM 29487</strain>
    </source>
</reference>
<evidence type="ECO:0000313" key="3">
    <source>
        <dbReference type="Proteomes" id="UP000295515"/>
    </source>
</evidence>
<proteinExistence type="predicted"/>
<dbReference type="Proteomes" id="UP000295515">
    <property type="component" value="Unassembled WGS sequence"/>
</dbReference>
<keyword evidence="1" id="KW-1133">Transmembrane helix</keyword>
<gene>
    <name evidence="2" type="ORF">EDD60_12447</name>
</gene>
<dbReference type="EMBL" id="SMCQ01000024">
    <property type="protein sequence ID" value="TCV93126.1"/>
    <property type="molecule type" value="Genomic_DNA"/>
</dbReference>
<sequence>MPIKIDIHANVNDYDLTIEKCSEIISILQDTYRNIRKEMYNHFLGMRSLKKAIIFAMILFVLYFLSDDFFFVYLMPISVILSLVSSIISAEYLTSQMKKQICQQLQHYKNKRDRLLNDQKIKV</sequence>
<keyword evidence="3" id="KW-1185">Reference proteome</keyword>
<feature type="transmembrane region" description="Helical" evidence="1">
    <location>
        <begin position="48"/>
        <end position="65"/>
    </location>
</feature>
<feature type="transmembrane region" description="Helical" evidence="1">
    <location>
        <begin position="71"/>
        <end position="93"/>
    </location>
</feature>
<evidence type="ECO:0000313" key="2">
    <source>
        <dbReference type="EMBL" id="TCV93126.1"/>
    </source>
</evidence>
<evidence type="ECO:0000256" key="1">
    <source>
        <dbReference type="SAM" id="Phobius"/>
    </source>
</evidence>
<keyword evidence="1" id="KW-0812">Transmembrane</keyword>